<evidence type="ECO:0000313" key="2">
    <source>
        <dbReference type="EMBL" id="CAH9136072.1"/>
    </source>
</evidence>
<dbReference type="AlphaFoldDB" id="A0AAV0FKX4"/>
<dbReference type="EMBL" id="CAMAPF010000992">
    <property type="protein sequence ID" value="CAH9136072.1"/>
    <property type="molecule type" value="Genomic_DNA"/>
</dbReference>
<organism evidence="2 3">
    <name type="scientific">Cuscuta epithymum</name>
    <dbReference type="NCBI Taxonomy" id="186058"/>
    <lineage>
        <taxon>Eukaryota</taxon>
        <taxon>Viridiplantae</taxon>
        <taxon>Streptophyta</taxon>
        <taxon>Embryophyta</taxon>
        <taxon>Tracheophyta</taxon>
        <taxon>Spermatophyta</taxon>
        <taxon>Magnoliopsida</taxon>
        <taxon>eudicotyledons</taxon>
        <taxon>Gunneridae</taxon>
        <taxon>Pentapetalae</taxon>
        <taxon>asterids</taxon>
        <taxon>lamiids</taxon>
        <taxon>Solanales</taxon>
        <taxon>Convolvulaceae</taxon>
        <taxon>Cuscuteae</taxon>
        <taxon>Cuscuta</taxon>
        <taxon>Cuscuta subgen. Cuscuta</taxon>
    </lineage>
</organism>
<feature type="transmembrane region" description="Helical" evidence="1">
    <location>
        <begin position="77"/>
        <end position="96"/>
    </location>
</feature>
<accession>A0AAV0FKX4</accession>
<keyword evidence="1" id="KW-0812">Transmembrane</keyword>
<evidence type="ECO:0000256" key="1">
    <source>
        <dbReference type="SAM" id="Phobius"/>
    </source>
</evidence>
<protein>
    <submittedName>
        <fullName evidence="2">Uncharacterized protein</fullName>
    </submittedName>
</protein>
<name>A0AAV0FKX4_9ASTE</name>
<keyword evidence="1" id="KW-1133">Transmembrane helix</keyword>
<proteinExistence type="predicted"/>
<gene>
    <name evidence="2" type="ORF">CEPIT_LOCUS35000</name>
</gene>
<reference evidence="2" key="1">
    <citation type="submission" date="2022-07" db="EMBL/GenBank/DDBJ databases">
        <authorList>
            <person name="Macas J."/>
            <person name="Novak P."/>
            <person name="Neumann P."/>
        </authorList>
    </citation>
    <scope>NUCLEOTIDE SEQUENCE</scope>
</reference>
<sequence length="107" mass="13020">MGVFRRNHSLTIKRQNRFCEFVFSVDDLKAFHDSVFCKTDLYGFLVLRDFFWHLTRPIWVSISRDMNQTSNPTHWKFTMRTVFLSLAFFGFVWLYSSKDLWSTNDMW</sequence>
<dbReference type="Proteomes" id="UP001152523">
    <property type="component" value="Unassembled WGS sequence"/>
</dbReference>
<comment type="caution">
    <text evidence="2">The sequence shown here is derived from an EMBL/GenBank/DDBJ whole genome shotgun (WGS) entry which is preliminary data.</text>
</comment>
<keyword evidence="3" id="KW-1185">Reference proteome</keyword>
<evidence type="ECO:0000313" key="3">
    <source>
        <dbReference type="Proteomes" id="UP001152523"/>
    </source>
</evidence>
<keyword evidence="1" id="KW-0472">Membrane</keyword>